<dbReference type="Proteomes" id="UP000637359">
    <property type="component" value="Unassembled WGS sequence"/>
</dbReference>
<gene>
    <name evidence="1" type="ORF">H8S33_18305</name>
</gene>
<evidence type="ECO:0000313" key="1">
    <source>
        <dbReference type="EMBL" id="MBC5638727.1"/>
    </source>
</evidence>
<dbReference type="RefSeq" id="WP_186871421.1">
    <property type="nucleotide sequence ID" value="NZ_JACOOL010000020.1"/>
</dbReference>
<dbReference type="InterPro" id="IPR043749">
    <property type="entry name" value="DUF5694"/>
</dbReference>
<keyword evidence="2" id="KW-1185">Reference proteome</keyword>
<reference evidence="1" key="1">
    <citation type="submission" date="2020-08" db="EMBL/GenBank/DDBJ databases">
        <title>Genome public.</title>
        <authorList>
            <person name="Liu C."/>
            <person name="Sun Q."/>
        </authorList>
    </citation>
    <scope>NUCLEOTIDE SEQUENCE</scope>
    <source>
        <strain evidence="1">BX22</strain>
    </source>
</reference>
<organism evidence="1 2">
    <name type="scientific">Ornithinibacillus hominis</name>
    <dbReference type="NCBI Taxonomy" id="2763055"/>
    <lineage>
        <taxon>Bacteria</taxon>
        <taxon>Bacillati</taxon>
        <taxon>Bacillota</taxon>
        <taxon>Bacilli</taxon>
        <taxon>Bacillales</taxon>
        <taxon>Bacillaceae</taxon>
        <taxon>Ornithinibacillus</taxon>
    </lineage>
</organism>
<proteinExistence type="predicted"/>
<dbReference type="EMBL" id="JACOOL010000020">
    <property type="protein sequence ID" value="MBC5638727.1"/>
    <property type="molecule type" value="Genomic_DNA"/>
</dbReference>
<sequence>MSPKTQARILILGTFHMGPTNDLFSTDVDNLHTEKRQQEILEVVKRLIKFSPTKLAVEVEKKHTNMLNEKYKRYLSGNYKLELNEVFQIGFRVAAASEHKKIHCIDWMEPGVAKRGAGDVYVWAKENQPHLFKNIYGWLESSTDQNSDEYLSILDMYRNCNKETTLKQHHISNINLARIKSSEVYVGMDWLLWWYQRNLIMFSNLADLVTSSNERILLIVGSGHVEILSNFLEESGLFKVEAIKDYLY</sequence>
<protein>
    <submittedName>
        <fullName evidence="1">Uncharacterized protein</fullName>
    </submittedName>
</protein>
<evidence type="ECO:0000313" key="2">
    <source>
        <dbReference type="Proteomes" id="UP000637359"/>
    </source>
</evidence>
<comment type="caution">
    <text evidence="1">The sequence shown here is derived from an EMBL/GenBank/DDBJ whole genome shotgun (WGS) entry which is preliminary data.</text>
</comment>
<dbReference type="Pfam" id="PF18950">
    <property type="entry name" value="DUF5694"/>
    <property type="match status" value="1"/>
</dbReference>
<name>A0A923L8W5_9BACI</name>
<accession>A0A923L8W5</accession>
<dbReference type="AlphaFoldDB" id="A0A923L8W5"/>